<proteinExistence type="inferred from homology"/>
<evidence type="ECO:0000256" key="3">
    <source>
        <dbReference type="ARBA" id="ARBA00005544"/>
    </source>
</evidence>
<protein>
    <recommendedName>
        <fullName evidence="4">U1 small nuclear ribonucleoprotein component SNU71</fullName>
    </recommendedName>
</protein>
<dbReference type="SMART" id="SM00311">
    <property type="entry name" value="PWI"/>
    <property type="match status" value="1"/>
</dbReference>
<dbReference type="InterPro" id="IPR002483">
    <property type="entry name" value="PWI_dom"/>
</dbReference>
<evidence type="ECO:0000256" key="2">
    <source>
        <dbReference type="ARBA" id="ARBA00004496"/>
    </source>
</evidence>
<feature type="region of interest" description="Disordered" evidence="14">
    <location>
        <begin position="485"/>
        <end position="511"/>
    </location>
</feature>
<feature type="domain" description="PWI" evidence="15">
    <location>
        <begin position="529"/>
        <end position="598"/>
    </location>
</feature>
<evidence type="ECO:0000256" key="8">
    <source>
        <dbReference type="ARBA" id="ARBA00022884"/>
    </source>
</evidence>
<keyword evidence="5" id="KW-0963">Cytoplasm</keyword>
<feature type="region of interest" description="Disordered" evidence="14">
    <location>
        <begin position="310"/>
        <end position="329"/>
    </location>
</feature>
<dbReference type="InterPro" id="IPR057543">
    <property type="entry name" value="SNU71_N"/>
</dbReference>
<evidence type="ECO:0000313" key="16">
    <source>
        <dbReference type="EMBL" id="AMD22359.1"/>
    </source>
</evidence>
<keyword evidence="12" id="KW-0687">Ribonucleoprotein</keyword>
<feature type="compositionally biased region" description="Basic and acidic residues" evidence="14">
    <location>
        <begin position="446"/>
        <end position="470"/>
    </location>
</feature>
<evidence type="ECO:0000256" key="7">
    <source>
        <dbReference type="ARBA" id="ARBA00022728"/>
    </source>
</evidence>
<keyword evidence="6" id="KW-0507">mRNA processing</keyword>
<evidence type="ECO:0000256" key="6">
    <source>
        <dbReference type="ARBA" id="ARBA00022664"/>
    </source>
</evidence>
<dbReference type="InterPro" id="IPR057542">
    <property type="entry name" value="SNU71_RBD"/>
</dbReference>
<accession>A0A0X8HVT9</accession>
<sequence>MADIVFVSTSLYLGNKPNWKSTTSRPGYTPILKKDLYKFEQSLLTVTHGSAHHTVKHNISENTSNSNDVNETQKSIKDEKFQDLRLFLPISLSQQLHTVAIHNLPDNPLKTSSFISWLERFTISKFPNPFGQEVRSTGHDVIESWSHVRASTLENTQNLFLRLVQAPKYPQIVMYWIELFAAGSDSNISIHVDQNTEQYARDSAVNYKSEVTKEDIEALDTAVNSLRMQPSENTSDLGAMIAYDVDMSTLSDLPRDSEKQLVKDIVEFRTRVLTMEKEKRNKESLEEGKRSRAQLKRVLEQIRKIKGSEAAGNIEDDEEYDDDEDEEDEIQQDDLELEKRKQDKVKEIALQEFESVLAHLNTVLIPQLRKKEQELRMLEEYEAKLLRERPLYLKELLHLANSEYYDHDRAFKEKEEQLDEENRKANYSSNLPSSSAEKQHIATYLRSEEHSTTKLDAEVPSDRNKEPTARERKIKLALKKVFDSRAQEADSDTENENSVSPPALRAHLDTSEASSTNVDLLPYEGKELDAKLSYLRQSRLVDELVKEYLGVYEAELVDYIVDNIKEHHSRSSLLQELQETFDEDSNRIVDIIWKALLN</sequence>
<dbReference type="GO" id="GO:0005681">
    <property type="term" value="C:spliceosomal complex"/>
    <property type="evidence" value="ECO:0007669"/>
    <property type="project" value="UniProtKB-KW"/>
</dbReference>
<keyword evidence="17" id="KW-1185">Reference proteome</keyword>
<keyword evidence="10" id="KW-0508">mRNA splicing</keyword>
<evidence type="ECO:0000256" key="4">
    <source>
        <dbReference type="ARBA" id="ARBA00014280"/>
    </source>
</evidence>
<dbReference type="Pfam" id="PF24826">
    <property type="entry name" value="SNU71_N"/>
    <property type="match status" value="1"/>
</dbReference>
<keyword evidence="8" id="KW-0694">RNA-binding</keyword>
<reference evidence="16 17" key="1">
    <citation type="submission" date="2016-01" db="EMBL/GenBank/DDBJ databases">
        <title>Genome sequence of the yeast Holleya sinecauda.</title>
        <authorList>
            <person name="Dietrich F.S."/>
        </authorList>
    </citation>
    <scope>NUCLEOTIDE SEQUENCE [LARGE SCALE GENOMIC DNA]</scope>
    <source>
        <strain evidence="16 17">ATCC 58844</strain>
    </source>
</reference>
<dbReference type="OrthoDB" id="6275295at2759"/>
<evidence type="ECO:0000313" key="17">
    <source>
        <dbReference type="Proteomes" id="UP000243052"/>
    </source>
</evidence>
<dbReference type="Pfam" id="PF24825">
    <property type="entry name" value="SNU71_RBD"/>
    <property type="match status" value="1"/>
</dbReference>
<evidence type="ECO:0000256" key="12">
    <source>
        <dbReference type="ARBA" id="ARBA00023274"/>
    </source>
</evidence>
<keyword evidence="11" id="KW-0539">Nucleus</keyword>
<feature type="compositionally biased region" description="Polar residues" evidence="14">
    <location>
        <begin position="425"/>
        <end position="436"/>
    </location>
</feature>
<keyword evidence="7" id="KW-0747">Spliceosome</keyword>
<evidence type="ECO:0000256" key="11">
    <source>
        <dbReference type="ARBA" id="ARBA00023242"/>
    </source>
</evidence>
<dbReference type="RefSeq" id="XP_017989355.1">
    <property type="nucleotide sequence ID" value="XM_018133866.1"/>
</dbReference>
<evidence type="ECO:0000256" key="1">
    <source>
        <dbReference type="ARBA" id="ARBA00004123"/>
    </source>
</evidence>
<dbReference type="AlphaFoldDB" id="A0A0X8HVT9"/>
<keyword evidence="9" id="KW-0175">Coiled coil</keyword>
<evidence type="ECO:0000259" key="15">
    <source>
        <dbReference type="SMART" id="SM00311"/>
    </source>
</evidence>
<dbReference type="GO" id="GO:0006397">
    <property type="term" value="P:mRNA processing"/>
    <property type="evidence" value="ECO:0007669"/>
    <property type="project" value="UniProtKB-KW"/>
</dbReference>
<evidence type="ECO:0000256" key="9">
    <source>
        <dbReference type="ARBA" id="ARBA00023054"/>
    </source>
</evidence>
<dbReference type="EMBL" id="CP014247">
    <property type="protein sequence ID" value="AMD22359.1"/>
    <property type="molecule type" value="Genomic_DNA"/>
</dbReference>
<dbReference type="GO" id="GO:0008380">
    <property type="term" value="P:RNA splicing"/>
    <property type="evidence" value="ECO:0007669"/>
    <property type="project" value="UniProtKB-KW"/>
</dbReference>
<feature type="compositionally biased region" description="Acidic residues" evidence="14">
    <location>
        <begin position="314"/>
        <end position="329"/>
    </location>
</feature>
<comment type="function">
    <text evidence="13">Component of the U1 snRNP particle, which recognizes and binds the 5'-splice site of pre-mRNA. Together with other non-snRNP factors, U1 snRNP forms the spliceosomal commitment complex, that targets pre-mRNA to the splicing pathway.</text>
</comment>
<dbReference type="GO" id="GO:0003723">
    <property type="term" value="F:RNA binding"/>
    <property type="evidence" value="ECO:0007669"/>
    <property type="project" value="UniProtKB-KW"/>
</dbReference>
<gene>
    <name evidence="16" type="ORF">AW171_hschr74393</name>
</gene>
<organism evidence="16 17">
    <name type="scientific">Eremothecium sinecaudum</name>
    <dbReference type="NCBI Taxonomy" id="45286"/>
    <lineage>
        <taxon>Eukaryota</taxon>
        <taxon>Fungi</taxon>
        <taxon>Dikarya</taxon>
        <taxon>Ascomycota</taxon>
        <taxon>Saccharomycotina</taxon>
        <taxon>Saccharomycetes</taxon>
        <taxon>Saccharomycetales</taxon>
        <taxon>Saccharomycetaceae</taxon>
        <taxon>Eremothecium</taxon>
    </lineage>
</organism>
<feature type="region of interest" description="Disordered" evidence="14">
    <location>
        <begin position="414"/>
        <end position="470"/>
    </location>
</feature>
<dbReference type="STRING" id="45286.A0A0X8HVT9"/>
<name>A0A0X8HVT9_9SACH</name>
<comment type="similarity">
    <text evidence="3">Belongs to the SNU71 family.</text>
</comment>
<dbReference type="GeneID" id="28725708"/>
<evidence type="ECO:0000256" key="10">
    <source>
        <dbReference type="ARBA" id="ARBA00023187"/>
    </source>
</evidence>
<dbReference type="Gene3D" id="1.20.1390.10">
    <property type="entry name" value="PWI domain"/>
    <property type="match status" value="1"/>
</dbReference>
<dbReference type="Proteomes" id="UP000243052">
    <property type="component" value="Chromosome vii"/>
</dbReference>
<evidence type="ECO:0000256" key="13">
    <source>
        <dbReference type="ARBA" id="ARBA00025004"/>
    </source>
</evidence>
<feature type="compositionally biased region" description="Basic and acidic residues" evidence="14">
    <location>
        <begin position="414"/>
        <end position="424"/>
    </location>
</feature>
<evidence type="ECO:0000256" key="5">
    <source>
        <dbReference type="ARBA" id="ARBA00022490"/>
    </source>
</evidence>
<comment type="subcellular location">
    <subcellularLocation>
        <location evidence="2">Cytoplasm</location>
    </subcellularLocation>
    <subcellularLocation>
        <location evidence="1">Nucleus</location>
    </subcellularLocation>
</comment>
<dbReference type="GO" id="GO:0005737">
    <property type="term" value="C:cytoplasm"/>
    <property type="evidence" value="ECO:0007669"/>
    <property type="project" value="UniProtKB-SubCell"/>
</dbReference>
<evidence type="ECO:0000256" key="14">
    <source>
        <dbReference type="SAM" id="MobiDB-lite"/>
    </source>
</evidence>